<dbReference type="EC" id="2.7.13.3" evidence="4"/>
<dbReference type="SUPFAM" id="SSF52172">
    <property type="entry name" value="CheY-like"/>
    <property type="match status" value="1"/>
</dbReference>
<dbReference type="InterPro" id="IPR011006">
    <property type="entry name" value="CheY-like_superfamily"/>
</dbReference>
<dbReference type="AlphaFoldDB" id="A0A645HRD3"/>
<dbReference type="PANTHER" id="PTHR45339:SF1">
    <property type="entry name" value="HYBRID SIGNAL TRANSDUCTION HISTIDINE KINASE J"/>
    <property type="match status" value="1"/>
</dbReference>
<dbReference type="GO" id="GO:0004673">
    <property type="term" value="F:protein histidine kinase activity"/>
    <property type="evidence" value="ECO:0007669"/>
    <property type="project" value="UniProtKB-EC"/>
</dbReference>
<keyword evidence="2" id="KW-0902">Two-component regulatory system</keyword>
<reference evidence="4" key="1">
    <citation type="submission" date="2019-08" db="EMBL/GenBank/DDBJ databases">
        <authorList>
            <person name="Kucharzyk K."/>
            <person name="Murdoch R.W."/>
            <person name="Higgins S."/>
            <person name="Loffler F."/>
        </authorList>
    </citation>
    <scope>NUCLEOTIDE SEQUENCE</scope>
</reference>
<gene>
    <name evidence="4" type="primary">rcsC_234</name>
    <name evidence="4" type="ORF">SDC9_185454</name>
</gene>
<proteinExistence type="predicted"/>
<keyword evidence="4" id="KW-0418">Kinase</keyword>
<dbReference type="Pfam" id="PF00072">
    <property type="entry name" value="Response_reg"/>
    <property type="match status" value="1"/>
</dbReference>
<keyword evidence="4" id="KW-0808">Transferase</keyword>
<evidence type="ECO:0000256" key="2">
    <source>
        <dbReference type="ARBA" id="ARBA00023012"/>
    </source>
</evidence>
<sequence>MPRCNGIDATRAIRADSLNQRTPILAMTANVFNSDRDACLAAGMNDHLAKPLTPEALFAAVHRWLRGG</sequence>
<protein>
    <submittedName>
        <fullName evidence="4">Sensor histidine kinase RcsC</fullName>
        <ecNumber evidence="4">2.7.13.3</ecNumber>
    </submittedName>
</protein>
<comment type="caution">
    <text evidence="4">The sequence shown here is derived from an EMBL/GenBank/DDBJ whole genome shotgun (WGS) entry which is preliminary data.</text>
</comment>
<evidence type="ECO:0000256" key="1">
    <source>
        <dbReference type="ARBA" id="ARBA00022553"/>
    </source>
</evidence>
<dbReference type="EMBL" id="VSSQ01092861">
    <property type="protein sequence ID" value="MPN37933.1"/>
    <property type="molecule type" value="Genomic_DNA"/>
</dbReference>
<feature type="domain" description="Response regulatory" evidence="3">
    <location>
        <begin position="1"/>
        <end position="65"/>
    </location>
</feature>
<dbReference type="CDD" id="cd17546">
    <property type="entry name" value="REC_hyHK_CKI1_RcsC-like"/>
    <property type="match status" value="1"/>
</dbReference>
<evidence type="ECO:0000313" key="4">
    <source>
        <dbReference type="EMBL" id="MPN37933.1"/>
    </source>
</evidence>
<dbReference type="Gene3D" id="3.40.50.2300">
    <property type="match status" value="1"/>
</dbReference>
<evidence type="ECO:0000259" key="3">
    <source>
        <dbReference type="PROSITE" id="PS50110"/>
    </source>
</evidence>
<accession>A0A645HRD3</accession>
<organism evidence="4">
    <name type="scientific">bioreactor metagenome</name>
    <dbReference type="NCBI Taxonomy" id="1076179"/>
    <lineage>
        <taxon>unclassified sequences</taxon>
        <taxon>metagenomes</taxon>
        <taxon>ecological metagenomes</taxon>
    </lineage>
</organism>
<dbReference type="InterPro" id="IPR001789">
    <property type="entry name" value="Sig_transdc_resp-reg_receiver"/>
</dbReference>
<dbReference type="GO" id="GO:0000160">
    <property type="term" value="P:phosphorelay signal transduction system"/>
    <property type="evidence" value="ECO:0007669"/>
    <property type="project" value="UniProtKB-KW"/>
</dbReference>
<dbReference type="PANTHER" id="PTHR45339">
    <property type="entry name" value="HYBRID SIGNAL TRANSDUCTION HISTIDINE KINASE J"/>
    <property type="match status" value="1"/>
</dbReference>
<dbReference type="PROSITE" id="PS50110">
    <property type="entry name" value="RESPONSE_REGULATORY"/>
    <property type="match status" value="1"/>
</dbReference>
<name>A0A645HRD3_9ZZZZ</name>
<keyword evidence="1" id="KW-0597">Phosphoprotein</keyword>